<evidence type="ECO:0000256" key="2">
    <source>
        <dbReference type="ARBA" id="ARBA00006024"/>
    </source>
</evidence>
<evidence type="ECO:0000256" key="15">
    <source>
        <dbReference type="ARBA" id="ARBA00023008"/>
    </source>
</evidence>
<dbReference type="InterPro" id="IPR059000">
    <property type="entry name" value="ATPase_P-type_domA"/>
</dbReference>
<evidence type="ECO:0000256" key="16">
    <source>
        <dbReference type="ARBA" id="ARBA00023065"/>
    </source>
</evidence>
<dbReference type="EC" id="7.2.2.8" evidence="3"/>
<dbReference type="GO" id="GO:0005524">
    <property type="term" value="F:ATP binding"/>
    <property type="evidence" value="ECO:0007669"/>
    <property type="project" value="UniProtKB-UniRule"/>
</dbReference>
<keyword evidence="14 21" id="KW-1133">Transmembrane helix</keyword>
<dbReference type="SUPFAM" id="SSF56784">
    <property type="entry name" value="HAD-like"/>
    <property type="match status" value="1"/>
</dbReference>
<dbReference type="GO" id="GO:0005507">
    <property type="term" value="F:copper ion binding"/>
    <property type="evidence" value="ECO:0007669"/>
    <property type="project" value="InterPro"/>
</dbReference>
<dbReference type="SUPFAM" id="SSF81665">
    <property type="entry name" value="Calcium ATPase, transmembrane domain M"/>
    <property type="match status" value="1"/>
</dbReference>
<keyword evidence="16" id="KW-0406">Ion transport</keyword>
<dbReference type="InterPro" id="IPR001757">
    <property type="entry name" value="P_typ_ATPase"/>
</dbReference>
<dbReference type="Gene3D" id="2.70.150.10">
    <property type="entry name" value="Calcium-transporting ATPase, cytoplasmic transduction domain A"/>
    <property type="match status" value="1"/>
</dbReference>
<dbReference type="InterPro" id="IPR036412">
    <property type="entry name" value="HAD-like_sf"/>
</dbReference>
<keyword evidence="15" id="KW-0186">Copper</keyword>
<evidence type="ECO:0000256" key="7">
    <source>
        <dbReference type="ARBA" id="ARBA00022723"/>
    </source>
</evidence>
<organism evidence="23 24">
    <name type="scientific">Helcococcus ovis</name>
    <dbReference type="NCBI Taxonomy" id="72026"/>
    <lineage>
        <taxon>Bacteria</taxon>
        <taxon>Bacillati</taxon>
        <taxon>Bacillota</taxon>
        <taxon>Tissierellia</taxon>
        <taxon>Tissierellales</taxon>
        <taxon>Peptoniphilaceae</taxon>
        <taxon>Helcococcus</taxon>
    </lineage>
</organism>
<dbReference type="InterPro" id="IPR023214">
    <property type="entry name" value="HAD_sf"/>
</dbReference>
<keyword evidence="8" id="KW-0677">Repeat</keyword>
<dbReference type="NCBIfam" id="TIGR01525">
    <property type="entry name" value="ATPase-IB_hvy"/>
    <property type="match status" value="1"/>
</dbReference>
<dbReference type="EMBL" id="SCFR01000016">
    <property type="protein sequence ID" value="TFF65785.1"/>
    <property type="molecule type" value="Genomic_DNA"/>
</dbReference>
<comment type="subcellular location">
    <subcellularLocation>
        <location evidence="1">Cell membrane</location>
        <topology evidence="1">Multi-pass membrane protein</topology>
    </subcellularLocation>
</comment>
<keyword evidence="10" id="KW-0187">Copper transport</keyword>
<evidence type="ECO:0000256" key="10">
    <source>
        <dbReference type="ARBA" id="ARBA00022796"/>
    </source>
</evidence>
<dbReference type="Proteomes" id="UP000297454">
    <property type="component" value="Unassembled WGS sequence"/>
</dbReference>
<evidence type="ECO:0000256" key="8">
    <source>
        <dbReference type="ARBA" id="ARBA00022737"/>
    </source>
</evidence>
<evidence type="ECO:0000256" key="3">
    <source>
        <dbReference type="ARBA" id="ARBA00012517"/>
    </source>
</evidence>
<feature type="transmembrane region" description="Helical" evidence="21">
    <location>
        <begin position="203"/>
        <end position="221"/>
    </location>
</feature>
<dbReference type="OrthoDB" id="9760364at2"/>
<comment type="catalytic activity">
    <reaction evidence="20">
        <text>Cu(+)(in) + ATP + H2O = Cu(+)(out) + ADP + phosphate + H(+)</text>
        <dbReference type="Rhea" id="RHEA:25792"/>
        <dbReference type="ChEBI" id="CHEBI:15377"/>
        <dbReference type="ChEBI" id="CHEBI:15378"/>
        <dbReference type="ChEBI" id="CHEBI:30616"/>
        <dbReference type="ChEBI" id="CHEBI:43474"/>
        <dbReference type="ChEBI" id="CHEBI:49552"/>
        <dbReference type="ChEBI" id="CHEBI:456216"/>
        <dbReference type="EC" id="7.2.2.8"/>
    </reaction>
</comment>
<dbReference type="CDD" id="cd02094">
    <property type="entry name" value="P-type_ATPase_Cu-like"/>
    <property type="match status" value="1"/>
</dbReference>
<dbReference type="InterPro" id="IPR006122">
    <property type="entry name" value="HMA_Cu_ion-bd"/>
</dbReference>
<keyword evidence="12" id="KW-0460">Magnesium</keyword>
<reference evidence="23 24" key="1">
    <citation type="submission" date="2019-01" db="EMBL/GenBank/DDBJ databases">
        <title>Draft Genome Sequences of Helcococcus ovis Strains Isolated from the Uterus and Vagina of Dairy Cows with Metritis.</title>
        <authorList>
            <person name="Cunha F."/>
            <person name="Jeon S.J."/>
            <person name="Kutzer P."/>
            <person name="Galvao K.N."/>
        </authorList>
    </citation>
    <scope>NUCLEOTIDE SEQUENCE [LARGE SCALE GENOMIC DNA]</scope>
    <source>
        <strain evidence="23 24">KG-37</strain>
    </source>
</reference>
<keyword evidence="17 21" id="KW-0472">Membrane</keyword>
<sequence length="848" mass="93547">MKRKFDIEGMTCASCQLTVEKAVKKLGIEDANVSLLTNTLEISNTDISDKKIIESIENAGYKAYSRNDFNKKENSVNPKDKFDKEINLIKNRLIISIPLMLILMYIAMGEMLLLPYPNFLKGYEGAGLFAFLQLIIALPIIYVNRIYFENGFKSLIKLHPNMDSLVSIGSFSAVIYGIFASFMIFYGLGQKNENLVMLYHHDLYYEAATMILTLITFGKFLEVRSKAKTTDAINKLIELQPDTVNVIKNDKIVETLLDDVKVGDLIKIFPGERIAIDGIITDGISSVDKSAITGESIPVQASVGLEVISGSVNLTGTFIMRAKNVGEQTTISKIINLMEEASATKAPISKLADKISGIFVPIVIIISFLSFVTWLILGYSFTFALSIAIGVLVISCPCALGLATPVAMMVANGKAAENGILVKNSEALENLSKAKTIIFDKTGTITQGNPQITDIYISEGYQREEVLNIAYSLEYNSEHPLSKSFRNLNADRFDVLNFSSIIGNGIKGEINGKIYYIGNKKLLLNKFSADNEEIEKIFEMLSKKGKTVVYLFNDDNILAIFAIADVIKNTSIEAINEIKKIGINTVILTGDNKLVADEMANKVGINHVKSDLLPQDKDKVVLEYSKEGKVVMVGDGINDAPALMRADVGIAIASGTDIAIDSADLILTKSDLLDIVGAINLSSRTLKIIKGNLFWAFIYNVISIPLAMGIFYPIFGIKLNPMIAAFTMSLSSLFVVTNSLRLRNINFVKNTNNIDDDLLIDVNYGKISLYTNYKNDKEYKMEERRLNIEGMFCGHCKKAVEKALGRYAKSVDISLEDKYAIVKVDKSISDDTLITAVEDAGYEVVSVE</sequence>
<comment type="caution">
    <text evidence="23">The sequence shown here is derived from an EMBL/GenBank/DDBJ whole genome shotgun (WGS) entry which is preliminary data.</text>
</comment>
<keyword evidence="9 21" id="KW-0547">Nucleotide-binding</keyword>
<feature type="transmembrane region" description="Helical" evidence="21">
    <location>
        <begin position="93"/>
        <end position="114"/>
    </location>
</feature>
<evidence type="ECO:0000256" key="9">
    <source>
        <dbReference type="ARBA" id="ARBA00022741"/>
    </source>
</evidence>
<evidence type="ECO:0000259" key="22">
    <source>
        <dbReference type="PROSITE" id="PS50846"/>
    </source>
</evidence>
<accession>A0A4R9C221</accession>
<dbReference type="InterPro" id="IPR036163">
    <property type="entry name" value="HMA_dom_sf"/>
</dbReference>
<dbReference type="InterPro" id="IPR008250">
    <property type="entry name" value="ATPase_P-typ_transduc_dom_A_sf"/>
</dbReference>
<keyword evidence="24" id="KW-1185">Reference proteome</keyword>
<dbReference type="InterPro" id="IPR027256">
    <property type="entry name" value="P-typ_ATPase_IB"/>
</dbReference>
<gene>
    <name evidence="23" type="ORF">EQF91_05155</name>
</gene>
<dbReference type="GO" id="GO:0005886">
    <property type="term" value="C:plasma membrane"/>
    <property type="evidence" value="ECO:0007669"/>
    <property type="project" value="UniProtKB-SubCell"/>
</dbReference>
<name>A0A4R9C221_9FIRM</name>
<dbReference type="InterPro" id="IPR006121">
    <property type="entry name" value="HMA_dom"/>
</dbReference>
<dbReference type="InterPro" id="IPR023299">
    <property type="entry name" value="ATPase_P-typ_cyto_dom_N"/>
</dbReference>
<feature type="transmembrane region" description="Helical" evidence="21">
    <location>
        <begin position="126"/>
        <end position="144"/>
    </location>
</feature>
<feature type="transmembrane region" description="Helical" evidence="21">
    <location>
        <begin position="693"/>
        <end position="715"/>
    </location>
</feature>
<dbReference type="InterPro" id="IPR017969">
    <property type="entry name" value="Heavy-metal-associated_CS"/>
</dbReference>
<feature type="domain" description="HMA" evidence="22">
    <location>
        <begin position="1"/>
        <end position="64"/>
    </location>
</feature>
<keyword evidence="13" id="KW-1278">Translocase</keyword>
<comment type="similarity">
    <text evidence="2 21">Belongs to the cation transport ATPase (P-type) (TC 3.A.3) family. Type IB subfamily.</text>
</comment>
<evidence type="ECO:0000256" key="11">
    <source>
        <dbReference type="ARBA" id="ARBA00022840"/>
    </source>
</evidence>
<dbReference type="FunFam" id="2.70.150.10:FF:000002">
    <property type="entry name" value="Copper-transporting ATPase 1, putative"/>
    <property type="match status" value="1"/>
</dbReference>
<protein>
    <recommendedName>
        <fullName evidence="4">Copper-exporting P-type ATPase</fullName>
        <ecNumber evidence="3">7.2.2.8</ecNumber>
    </recommendedName>
    <alternativeName>
        <fullName evidence="18">Copper-exporting P-type ATPase A</fullName>
    </alternativeName>
    <alternativeName>
        <fullName evidence="19">Cu(+)-exporting ATPase</fullName>
    </alternativeName>
</protein>
<evidence type="ECO:0000256" key="5">
    <source>
        <dbReference type="ARBA" id="ARBA00022448"/>
    </source>
</evidence>
<dbReference type="Pfam" id="PF00403">
    <property type="entry name" value="HMA"/>
    <property type="match status" value="2"/>
</dbReference>
<feature type="domain" description="HMA" evidence="22">
    <location>
        <begin position="782"/>
        <end position="845"/>
    </location>
</feature>
<dbReference type="Gene3D" id="3.30.70.100">
    <property type="match status" value="2"/>
</dbReference>
<dbReference type="GO" id="GO:0055070">
    <property type="term" value="P:copper ion homeostasis"/>
    <property type="evidence" value="ECO:0007669"/>
    <property type="project" value="TreeGrafter"/>
</dbReference>
<dbReference type="PANTHER" id="PTHR43520:SF8">
    <property type="entry name" value="P-TYPE CU(+) TRANSPORTER"/>
    <property type="match status" value="1"/>
</dbReference>
<keyword evidence="11 21" id="KW-0067">ATP-binding</keyword>
<dbReference type="GO" id="GO:0140581">
    <property type="term" value="F:P-type monovalent copper transporter activity"/>
    <property type="evidence" value="ECO:0007669"/>
    <property type="project" value="UniProtKB-EC"/>
</dbReference>
<dbReference type="GeneID" id="97031135"/>
<dbReference type="SFLD" id="SFLDS00003">
    <property type="entry name" value="Haloacid_Dehalogenase"/>
    <property type="match status" value="1"/>
</dbReference>
<keyword evidence="5" id="KW-0813">Transport</keyword>
<evidence type="ECO:0000256" key="6">
    <source>
        <dbReference type="ARBA" id="ARBA00022692"/>
    </source>
</evidence>
<dbReference type="GO" id="GO:0043682">
    <property type="term" value="F:P-type divalent copper transporter activity"/>
    <property type="evidence" value="ECO:0007669"/>
    <property type="project" value="TreeGrafter"/>
</dbReference>
<dbReference type="GO" id="GO:0016887">
    <property type="term" value="F:ATP hydrolysis activity"/>
    <property type="evidence" value="ECO:0007669"/>
    <property type="project" value="InterPro"/>
</dbReference>
<keyword evidence="7 21" id="KW-0479">Metal-binding</keyword>
<evidence type="ECO:0000256" key="20">
    <source>
        <dbReference type="ARBA" id="ARBA00049289"/>
    </source>
</evidence>
<dbReference type="PRINTS" id="PR00119">
    <property type="entry name" value="CATATPASE"/>
</dbReference>
<evidence type="ECO:0000256" key="1">
    <source>
        <dbReference type="ARBA" id="ARBA00004651"/>
    </source>
</evidence>
<evidence type="ECO:0000256" key="18">
    <source>
        <dbReference type="ARBA" id="ARBA00029719"/>
    </source>
</evidence>
<dbReference type="PROSITE" id="PS01047">
    <property type="entry name" value="HMA_1"/>
    <property type="match status" value="1"/>
</dbReference>
<proteinExistence type="inferred from homology"/>
<evidence type="ECO:0000256" key="19">
    <source>
        <dbReference type="ARBA" id="ARBA00033239"/>
    </source>
</evidence>
<dbReference type="SFLD" id="SFLDF00027">
    <property type="entry name" value="p-type_atpase"/>
    <property type="match status" value="1"/>
</dbReference>
<evidence type="ECO:0000313" key="24">
    <source>
        <dbReference type="Proteomes" id="UP000297454"/>
    </source>
</evidence>
<feature type="transmembrane region" description="Helical" evidence="21">
    <location>
        <begin position="383"/>
        <end position="404"/>
    </location>
</feature>
<dbReference type="PANTHER" id="PTHR43520">
    <property type="entry name" value="ATP7, ISOFORM B"/>
    <property type="match status" value="1"/>
</dbReference>
<dbReference type="PROSITE" id="PS00154">
    <property type="entry name" value="ATPASE_E1_E2"/>
    <property type="match status" value="1"/>
</dbReference>
<dbReference type="NCBIfam" id="TIGR01494">
    <property type="entry name" value="ATPase_P-type"/>
    <property type="match status" value="1"/>
</dbReference>
<evidence type="ECO:0000256" key="4">
    <source>
        <dbReference type="ARBA" id="ARBA00015102"/>
    </source>
</evidence>
<dbReference type="SUPFAM" id="SSF81653">
    <property type="entry name" value="Calcium ATPase, transduction domain A"/>
    <property type="match status" value="1"/>
</dbReference>
<dbReference type="NCBIfam" id="TIGR00003">
    <property type="entry name" value="copper ion binding protein"/>
    <property type="match status" value="1"/>
</dbReference>
<dbReference type="InterPro" id="IPR044492">
    <property type="entry name" value="P_typ_ATPase_HD_dom"/>
</dbReference>
<dbReference type="PROSITE" id="PS50846">
    <property type="entry name" value="HMA_2"/>
    <property type="match status" value="2"/>
</dbReference>
<dbReference type="PRINTS" id="PR00120">
    <property type="entry name" value="HATPASE"/>
</dbReference>
<evidence type="ECO:0000256" key="14">
    <source>
        <dbReference type="ARBA" id="ARBA00022989"/>
    </source>
</evidence>
<dbReference type="Gene3D" id="3.40.50.1000">
    <property type="entry name" value="HAD superfamily/HAD-like"/>
    <property type="match status" value="1"/>
</dbReference>
<evidence type="ECO:0000313" key="23">
    <source>
        <dbReference type="EMBL" id="TFF65785.1"/>
    </source>
</evidence>
<evidence type="ECO:0000256" key="17">
    <source>
        <dbReference type="ARBA" id="ARBA00023136"/>
    </source>
</evidence>
<dbReference type="NCBIfam" id="TIGR01511">
    <property type="entry name" value="ATPase-IB1_Cu"/>
    <property type="match status" value="1"/>
</dbReference>
<dbReference type="Pfam" id="PF00122">
    <property type="entry name" value="E1-E2_ATPase"/>
    <property type="match status" value="1"/>
</dbReference>
<evidence type="ECO:0000256" key="12">
    <source>
        <dbReference type="ARBA" id="ARBA00022842"/>
    </source>
</evidence>
<dbReference type="SFLD" id="SFLDG00002">
    <property type="entry name" value="C1.7:_P-type_atpase_like"/>
    <property type="match status" value="1"/>
</dbReference>
<dbReference type="CDD" id="cd00371">
    <property type="entry name" value="HMA"/>
    <property type="match status" value="2"/>
</dbReference>
<dbReference type="InterPro" id="IPR023298">
    <property type="entry name" value="ATPase_P-typ_TM_dom_sf"/>
</dbReference>
<feature type="transmembrane region" description="Helical" evidence="21">
    <location>
        <begin position="721"/>
        <end position="740"/>
    </location>
</feature>
<dbReference type="RefSeq" id="WP_134711043.1">
    <property type="nucleotide sequence ID" value="NZ_CP119081.1"/>
</dbReference>
<feature type="transmembrane region" description="Helical" evidence="21">
    <location>
        <begin position="355"/>
        <end position="377"/>
    </location>
</feature>
<evidence type="ECO:0000256" key="13">
    <source>
        <dbReference type="ARBA" id="ARBA00022967"/>
    </source>
</evidence>
<evidence type="ECO:0000256" key="21">
    <source>
        <dbReference type="RuleBase" id="RU362081"/>
    </source>
</evidence>
<dbReference type="SUPFAM" id="SSF55008">
    <property type="entry name" value="HMA, heavy metal-associated domain"/>
    <property type="match status" value="2"/>
</dbReference>
<dbReference type="Pfam" id="PF00702">
    <property type="entry name" value="Hydrolase"/>
    <property type="match status" value="1"/>
</dbReference>
<dbReference type="InterPro" id="IPR018303">
    <property type="entry name" value="ATPase_P-typ_P_site"/>
</dbReference>
<feature type="transmembrane region" description="Helical" evidence="21">
    <location>
        <begin position="165"/>
        <end position="188"/>
    </location>
</feature>
<dbReference type="AlphaFoldDB" id="A0A4R9C221"/>
<keyword evidence="6 21" id="KW-0812">Transmembrane</keyword>
<dbReference type="Gene3D" id="3.40.1110.10">
    <property type="entry name" value="Calcium-transporting ATPase, cytoplasmic domain N"/>
    <property type="match status" value="1"/>
</dbReference>
<keyword evidence="21" id="KW-1003">Cell membrane</keyword>